<feature type="transmembrane region" description="Helical" evidence="6">
    <location>
        <begin position="316"/>
        <end position="338"/>
    </location>
</feature>
<evidence type="ECO:0000256" key="5">
    <source>
        <dbReference type="ARBA" id="ARBA00023136"/>
    </source>
</evidence>
<accession>A0A6I9TJH7</accession>
<feature type="transmembrane region" description="Helical" evidence="6">
    <location>
        <begin position="142"/>
        <end position="162"/>
    </location>
</feature>
<keyword evidence="5 6" id="KW-0472">Membrane</keyword>
<dbReference type="AlphaFoldDB" id="A0A6I9TJH7"/>
<name>A0A6I9TJH7_SESIN</name>
<evidence type="ECO:0000259" key="7">
    <source>
        <dbReference type="Pfam" id="PF00892"/>
    </source>
</evidence>
<dbReference type="RefSeq" id="XP_011085946.1">
    <property type="nucleotide sequence ID" value="XM_011087644.2"/>
</dbReference>
<dbReference type="InterPro" id="IPR037185">
    <property type="entry name" value="EmrE-like"/>
</dbReference>
<feature type="transmembrane region" description="Helical" evidence="6">
    <location>
        <begin position="290"/>
        <end position="310"/>
    </location>
</feature>
<evidence type="ECO:0000256" key="6">
    <source>
        <dbReference type="RuleBase" id="RU363077"/>
    </source>
</evidence>
<dbReference type="Proteomes" id="UP000504604">
    <property type="component" value="Linkage group LG1"/>
</dbReference>
<proteinExistence type="inferred from homology"/>
<evidence type="ECO:0000256" key="2">
    <source>
        <dbReference type="ARBA" id="ARBA00007635"/>
    </source>
</evidence>
<dbReference type="InterPro" id="IPR000620">
    <property type="entry name" value="EamA_dom"/>
</dbReference>
<keyword evidence="3 6" id="KW-0812">Transmembrane</keyword>
<keyword evidence="8" id="KW-1185">Reference proteome</keyword>
<organism evidence="8 9">
    <name type="scientific">Sesamum indicum</name>
    <name type="common">Oriental sesame</name>
    <name type="synonym">Sesamum orientale</name>
    <dbReference type="NCBI Taxonomy" id="4182"/>
    <lineage>
        <taxon>Eukaryota</taxon>
        <taxon>Viridiplantae</taxon>
        <taxon>Streptophyta</taxon>
        <taxon>Embryophyta</taxon>
        <taxon>Tracheophyta</taxon>
        <taxon>Spermatophyta</taxon>
        <taxon>Magnoliopsida</taxon>
        <taxon>eudicotyledons</taxon>
        <taxon>Gunneridae</taxon>
        <taxon>Pentapetalae</taxon>
        <taxon>asterids</taxon>
        <taxon>lamiids</taxon>
        <taxon>Lamiales</taxon>
        <taxon>Pedaliaceae</taxon>
        <taxon>Sesamum</taxon>
    </lineage>
</organism>
<dbReference type="Gramene" id="SIN_1003249.t">
    <property type="protein sequence ID" value="SIN_1003249.t"/>
    <property type="gene ID" value="SIN_1003249"/>
</dbReference>
<dbReference type="InParanoid" id="A0A6I9TJH7"/>
<dbReference type="OrthoDB" id="1728340at2759"/>
<evidence type="ECO:0000256" key="3">
    <source>
        <dbReference type="ARBA" id="ARBA00022692"/>
    </source>
</evidence>
<protein>
    <recommendedName>
        <fullName evidence="6">WAT1-related protein</fullName>
    </recommendedName>
</protein>
<evidence type="ECO:0000256" key="4">
    <source>
        <dbReference type="ARBA" id="ARBA00022989"/>
    </source>
</evidence>
<evidence type="ECO:0000313" key="9">
    <source>
        <dbReference type="RefSeq" id="XP_011085946.1"/>
    </source>
</evidence>
<comment type="subcellular location">
    <subcellularLocation>
        <location evidence="1 6">Membrane</location>
        <topology evidence="1 6">Multi-pass membrane protein</topology>
    </subcellularLocation>
</comment>
<feature type="transmembrane region" description="Helical" evidence="6">
    <location>
        <begin position="109"/>
        <end position="130"/>
    </location>
</feature>
<dbReference type="Pfam" id="PF00892">
    <property type="entry name" value="EamA"/>
    <property type="match status" value="2"/>
</dbReference>
<feature type="transmembrane region" description="Helical" evidence="6">
    <location>
        <begin position="258"/>
        <end position="278"/>
    </location>
</feature>
<comment type="similarity">
    <text evidence="2 6">Belongs to the drug/metabolite transporter (DMT) superfamily. Plant drug/metabolite exporter (P-DME) (TC 2.A.7.4) family.</text>
</comment>
<keyword evidence="4 6" id="KW-1133">Transmembrane helix</keyword>
<feature type="transmembrane region" description="Helical" evidence="6">
    <location>
        <begin position="20"/>
        <end position="41"/>
    </location>
</feature>
<evidence type="ECO:0000313" key="8">
    <source>
        <dbReference type="Proteomes" id="UP000504604"/>
    </source>
</evidence>
<evidence type="ECO:0000256" key="1">
    <source>
        <dbReference type="ARBA" id="ARBA00004141"/>
    </source>
</evidence>
<reference evidence="9" key="2">
    <citation type="submission" date="2025-08" db="UniProtKB">
        <authorList>
            <consortium name="RefSeq"/>
        </authorList>
    </citation>
    <scope>IDENTIFICATION</scope>
</reference>
<sequence>MIKSSDQTCCSSFLKNCKPYMGMISLQFGYAGMNIITKISLNGGMSHYVLVVYRHAIATAVIAPFAFFFERKAQPKITFPVFMQIFVLGLLGPVIDQNFYYAGLKLTSPTFSCAMSNMLPALTFVMAIIFRMEKVDIKKVIYQAKVVGTIITVGGAMLMTLYKGPLVEMVWSKHRQSHTGGGSSAGETSDRDWFIGCILLIIATLAWASLFILQKAALKTYSNHQLSLTSLVCFMGTIQAIAVTFVMEHNTSVWRIGWDMNLLAAAYAGIVTSSISYYVQGLVMKTKGPVFATAFSPLMMIIVAIMGSFILAEKIYLGGVIGSVIIVVGLYSVLWGKYREEKEEKIKRQLQEIPEAIKDSNITQVTVENIEAEKCTSIAIHMPLSNPPTKATDHQQV</sequence>
<reference evidence="8" key="1">
    <citation type="submission" date="2024-10" db="UniProtKB">
        <authorList>
            <consortium name="RefSeq"/>
        </authorList>
    </citation>
    <scope>NUCLEOTIDE SEQUENCE [LARGE SCALE GENOMIC DNA]</scope>
    <source>
        <strain evidence="8">cv. Zhongzhi No. 13</strain>
    </source>
</reference>
<dbReference type="SUPFAM" id="SSF103481">
    <property type="entry name" value="Multidrug resistance efflux transporter EmrE"/>
    <property type="match status" value="2"/>
</dbReference>
<feature type="domain" description="EamA" evidence="7">
    <location>
        <begin position="195"/>
        <end position="334"/>
    </location>
</feature>
<dbReference type="GO" id="GO:0016020">
    <property type="term" value="C:membrane"/>
    <property type="evidence" value="ECO:0007669"/>
    <property type="project" value="UniProtKB-SubCell"/>
</dbReference>
<dbReference type="GeneID" id="105167824"/>
<dbReference type="KEGG" id="sind:105167824"/>
<feature type="transmembrane region" description="Helical" evidence="6">
    <location>
        <begin position="193"/>
        <end position="213"/>
    </location>
</feature>
<feature type="transmembrane region" description="Helical" evidence="6">
    <location>
        <begin position="81"/>
        <end position="103"/>
    </location>
</feature>
<feature type="domain" description="EamA" evidence="7">
    <location>
        <begin position="23"/>
        <end position="160"/>
    </location>
</feature>
<dbReference type="GO" id="GO:0022857">
    <property type="term" value="F:transmembrane transporter activity"/>
    <property type="evidence" value="ECO:0007669"/>
    <property type="project" value="InterPro"/>
</dbReference>
<gene>
    <name evidence="9" type="primary">LOC105167824</name>
</gene>
<feature type="transmembrane region" description="Helical" evidence="6">
    <location>
        <begin position="225"/>
        <end position="246"/>
    </location>
</feature>
<dbReference type="InterPro" id="IPR030184">
    <property type="entry name" value="WAT1-related"/>
</dbReference>
<feature type="transmembrane region" description="Helical" evidence="6">
    <location>
        <begin position="47"/>
        <end position="69"/>
    </location>
</feature>
<dbReference type="PANTHER" id="PTHR31218">
    <property type="entry name" value="WAT1-RELATED PROTEIN"/>
    <property type="match status" value="1"/>
</dbReference>